<evidence type="ECO:0000256" key="2">
    <source>
        <dbReference type="ARBA" id="ARBA00023015"/>
    </source>
</evidence>
<gene>
    <name evidence="7" type="ORF">C7402_11748</name>
</gene>
<dbReference type="Proteomes" id="UP000245712">
    <property type="component" value="Unassembled WGS sequence"/>
</dbReference>
<dbReference type="SUPFAM" id="SSF46689">
    <property type="entry name" value="Homeodomain-like"/>
    <property type="match status" value="1"/>
</dbReference>
<dbReference type="PANTHER" id="PTHR30055">
    <property type="entry name" value="HTH-TYPE TRANSCRIPTIONAL REGULATOR RUTR"/>
    <property type="match status" value="1"/>
</dbReference>
<dbReference type="SUPFAM" id="SSF48498">
    <property type="entry name" value="Tetracyclin repressor-like, C-terminal domain"/>
    <property type="match status" value="1"/>
</dbReference>
<dbReference type="InterPro" id="IPR050109">
    <property type="entry name" value="HTH-type_TetR-like_transc_reg"/>
</dbReference>
<evidence type="ECO:0000313" key="7">
    <source>
        <dbReference type="EMBL" id="PVX75636.1"/>
    </source>
</evidence>
<proteinExistence type="predicted"/>
<evidence type="ECO:0000256" key="1">
    <source>
        <dbReference type="ARBA" id="ARBA00022491"/>
    </source>
</evidence>
<dbReference type="InterPro" id="IPR036271">
    <property type="entry name" value="Tet_transcr_reg_TetR-rel_C_sf"/>
</dbReference>
<keyword evidence="2" id="KW-0805">Transcription regulation</keyword>
<dbReference type="InterPro" id="IPR039538">
    <property type="entry name" value="BetI_C"/>
</dbReference>
<evidence type="ECO:0000259" key="6">
    <source>
        <dbReference type="PROSITE" id="PS50977"/>
    </source>
</evidence>
<feature type="domain" description="HTH tetR-type" evidence="6">
    <location>
        <begin position="26"/>
        <end position="86"/>
    </location>
</feature>
<evidence type="ECO:0000256" key="3">
    <source>
        <dbReference type="ARBA" id="ARBA00023125"/>
    </source>
</evidence>
<dbReference type="Pfam" id="PF00440">
    <property type="entry name" value="TetR_N"/>
    <property type="match status" value="1"/>
</dbReference>
<reference evidence="7 8" key="1">
    <citation type="submission" date="2018-05" db="EMBL/GenBank/DDBJ databases">
        <title>Genomic Encyclopedia of Type Strains, Phase IV (KMG-V): Genome sequencing to study the core and pangenomes of soil and plant-associated prokaryotes.</title>
        <authorList>
            <person name="Whitman W."/>
        </authorList>
    </citation>
    <scope>NUCLEOTIDE SEQUENCE [LARGE SCALE GENOMIC DNA]</scope>
    <source>
        <strain evidence="7 8">SCZa-39</strain>
    </source>
</reference>
<dbReference type="RefSeq" id="WP_112173699.1">
    <property type="nucleotide sequence ID" value="NZ_QEOB01000017.1"/>
</dbReference>
<dbReference type="Gene3D" id="1.10.357.10">
    <property type="entry name" value="Tetracycline Repressor, domain 2"/>
    <property type="match status" value="1"/>
</dbReference>
<dbReference type="Pfam" id="PF13977">
    <property type="entry name" value="TetR_C_6"/>
    <property type="match status" value="1"/>
</dbReference>
<keyword evidence="8" id="KW-1185">Reference proteome</keyword>
<dbReference type="InterPro" id="IPR009057">
    <property type="entry name" value="Homeodomain-like_sf"/>
</dbReference>
<dbReference type="EMBL" id="QEOB01000017">
    <property type="protein sequence ID" value="PVX75636.1"/>
    <property type="molecule type" value="Genomic_DNA"/>
</dbReference>
<dbReference type="PANTHER" id="PTHR30055:SF234">
    <property type="entry name" value="HTH-TYPE TRANSCRIPTIONAL REGULATOR BETI"/>
    <property type="match status" value="1"/>
</dbReference>
<evidence type="ECO:0000256" key="4">
    <source>
        <dbReference type="ARBA" id="ARBA00023163"/>
    </source>
</evidence>
<accession>A0ABX5KFW5</accession>
<sequence length="218" mass="24053">MKEMIITSAEVLGTTAGAPARRGNRSTRVPAIIEVAINVFATQGNAGFTQRRIASEAGIRLRTLQHYFATREELLRTTMEEMVRRYFDNFVAMARDSRQSPEARLDAIVDATFAALTGPGTSVSAFSFECWSLAEHEEFARDLMAKITGEFQEMFADLIAELNPALSANECVLRGAQLVSHLYGLVVYIRRAGKGSADSDAFRQVTKVVWKALSKAPQ</sequence>
<keyword evidence="4" id="KW-0804">Transcription</keyword>
<organism evidence="7 8">
    <name type="scientific">Paraburkholderia unamae</name>
    <dbReference type="NCBI Taxonomy" id="219649"/>
    <lineage>
        <taxon>Bacteria</taxon>
        <taxon>Pseudomonadati</taxon>
        <taxon>Pseudomonadota</taxon>
        <taxon>Betaproteobacteria</taxon>
        <taxon>Burkholderiales</taxon>
        <taxon>Burkholderiaceae</taxon>
        <taxon>Paraburkholderia</taxon>
    </lineage>
</organism>
<dbReference type="InterPro" id="IPR001647">
    <property type="entry name" value="HTH_TetR"/>
</dbReference>
<protein>
    <submittedName>
        <fullName evidence="7">TetR family transcriptional regulator</fullName>
    </submittedName>
</protein>
<name>A0ABX5KFW5_9BURK</name>
<feature type="DNA-binding region" description="H-T-H motif" evidence="5">
    <location>
        <begin position="49"/>
        <end position="68"/>
    </location>
</feature>
<keyword evidence="1" id="KW-0678">Repressor</keyword>
<comment type="caution">
    <text evidence="7">The sequence shown here is derived from an EMBL/GenBank/DDBJ whole genome shotgun (WGS) entry which is preliminary data.</text>
</comment>
<evidence type="ECO:0000256" key="5">
    <source>
        <dbReference type="PROSITE-ProRule" id="PRU00335"/>
    </source>
</evidence>
<dbReference type="PROSITE" id="PS50977">
    <property type="entry name" value="HTH_TETR_2"/>
    <property type="match status" value="1"/>
</dbReference>
<evidence type="ECO:0000313" key="8">
    <source>
        <dbReference type="Proteomes" id="UP000245712"/>
    </source>
</evidence>
<keyword evidence="3 5" id="KW-0238">DNA-binding</keyword>
<dbReference type="PRINTS" id="PR00455">
    <property type="entry name" value="HTHTETR"/>
</dbReference>